<feature type="region of interest" description="Disordered" evidence="1">
    <location>
        <begin position="87"/>
        <end position="119"/>
    </location>
</feature>
<dbReference type="AlphaFoldDB" id="A0A5B0M2V9"/>
<organism evidence="2 3">
    <name type="scientific">Puccinia graminis f. sp. tritici</name>
    <dbReference type="NCBI Taxonomy" id="56615"/>
    <lineage>
        <taxon>Eukaryota</taxon>
        <taxon>Fungi</taxon>
        <taxon>Dikarya</taxon>
        <taxon>Basidiomycota</taxon>
        <taxon>Pucciniomycotina</taxon>
        <taxon>Pucciniomycetes</taxon>
        <taxon>Pucciniales</taxon>
        <taxon>Pucciniaceae</taxon>
        <taxon>Puccinia</taxon>
    </lineage>
</organism>
<sequence>MLQLIKLESGCEVVNQSHKNKLDMKSFNNFRRMAQRERVGQTPLEGREPEAIDDFYAMGMIKLQKEFKTSGLDRFRPYSKGIMSMVDQDQSQSPGGIIPTELEHQEISDTSSSPDIADL</sequence>
<accession>A0A5B0M2V9</accession>
<dbReference type="Proteomes" id="UP000325313">
    <property type="component" value="Unassembled WGS sequence"/>
</dbReference>
<evidence type="ECO:0000256" key="1">
    <source>
        <dbReference type="SAM" id="MobiDB-lite"/>
    </source>
</evidence>
<evidence type="ECO:0000313" key="3">
    <source>
        <dbReference type="Proteomes" id="UP000325313"/>
    </source>
</evidence>
<name>A0A5B0M2V9_PUCGR</name>
<comment type="caution">
    <text evidence="2">The sequence shown here is derived from an EMBL/GenBank/DDBJ whole genome shotgun (WGS) entry which is preliminary data.</text>
</comment>
<evidence type="ECO:0000313" key="2">
    <source>
        <dbReference type="EMBL" id="KAA1071122.1"/>
    </source>
</evidence>
<dbReference type="EMBL" id="VDEP01000480">
    <property type="protein sequence ID" value="KAA1071122.1"/>
    <property type="molecule type" value="Genomic_DNA"/>
</dbReference>
<protein>
    <submittedName>
        <fullName evidence="2">Uncharacterized protein</fullName>
    </submittedName>
</protein>
<gene>
    <name evidence="2" type="ORF">PGTUg99_017579</name>
</gene>
<feature type="compositionally biased region" description="Polar residues" evidence="1">
    <location>
        <begin position="108"/>
        <end position="119"/>
    </location>
</feature>
<reference evidence="2 3" key="1">
    <citation type="submission" date="2019-05" db="EMBL/GenBank/DDBJ databases">
        <title>Emergence of the Ug99 lineage of the wheat stem rust pathogen through somatic hybridization.</title>
        <authorList>
            <person name="Li F."/>
            <person name="Upadhyaya N.M."/>
            <person name="Sperschneider J."/>
            <person name="Matny O."/>
            <person name="Nguyen-Phuc H."/>
            <person name="Mago R."/>
            <person name="Raley C."/>
            <person name="Miller M.E."/>
            <person name="Silverstein K.A.T."/>
            <person name="Henningsen E."/>
            <person name="Hirsch C.D."/>
            <person name="Visser B."/>
            <person name="Pretorius Z.A."/>
            <person name="Steffenson B.J."/>
            <person name="Schwessinger B."/>
            <person name="Dodds P.N."/>
            <person name="Figueroa M."/>
        </authorList>
    </citation>
    <scope>NUCLEOTIDE SEQUENCE [LARGE SCALE GENOMIC DNA]</scope>
    <source>
        <strain evidence="2 3">Ug99</strain>
    </source>
</reference>
<proteinExistence type="predicted"/>